<reference evidence="1" key="1">
    <citation type="submission" date="2020-11" db="EMBL/GenBank/DDBJ databases">
        <authorList>
            <consortium name="DOE Joint Genome Institute"/>
            <person name="Ahrendt S."/>
            <person name="Riley R."/>
            <person name="Andreopoulos W."/>
            <person name="LaButti K."/>
            <person name="Pangilinan J."/>
            <person name="Ruiz-duenas F.J."/>
            <person name="Barrasa J.M."/>
            <person name="Sanchez-Garcia M."/>
            <person name="Camarero S."/>
            <person name="Miyauchi S."/>
            <person name="Serrano A."/>
            <person name="Linde D."/>
            <person name="Babiker R."/>
            <person name="Drula E."/>
            <person name="Ayuso-Fernandez I."/>
            <person name="Pacheco R."/>
            <person name="Padilla G."/>
            <person name="Ferreira P."/>
            <person name="Barriuso J."/>
            <person name="Kellner H."/>
            <person name="Castanera R."/>
            <person name="Alfaro M."/>
            <person name="Ramirez L."/>
            <person name="Pisabarro A.G."/>
            <person name="Kuo A."/>
            <person name="Tritt A."/>
            <person name="Lipzen A."/>
            <person name="He G."/>
            <person name="Yan M."/>
            <person name="Ng V."/>
            <person name="Cullen D."/>
            <person name="Martin F."/>
            <person name="Rosso M.-N."/>
            <person name="Henrissat B."/>
            <person name="Hibbett D."/>
            <person name="Martinez A.T."/>
            <person name="Grigoriev I.V."/>
        </authorList>
    </citation>
    <scope>NUCLEOTIDE SEQUENCE</scope>
    <source>
        <strain evidence="1">AH 44721</strain>
    </source>
</reference>
<dbReference type="OrthoDB" id="3265815at2759"/>
<organism evidence="1 2">
    <name type="scientific">Gymnopilus junonius</name>
    <name type="common">Spectacular rustgill mushroom</name>
    <name type="synonym">Gymnopilus spectabilis subsp. junonius</name>
    <dbReference type="NCBI Taxonomy" id="109634"/>
    <lineage>
        <taxon>Eukaryota</taxon>
        <taxon>Fungi</taxon>
        <taxon>Dikarya</taxon>
        <taxon>Basidiomycota</taxon>
        <taxon>Agaricomycotina</taxon>
        <taxon>Agaricomycetes</taxon>
        <taxon>Agaricomycetidae</taxon>
        <taxon>Agaricales</taxon>
        <taxon>Agaricineae</taxon>
        <taxon>Hymenogastraceae</taxon>
        <taxon>Gymnopilus</taxon>
    </lineage>
</organism>
<dbReference type="EMBL" id="JADNYJ010000101">
    <property type="protein sequence ID" value="KAF8885571.1"/>
    <property type="molecule type" value="Genomic_DNA"/>
</dbReference>
<gene>
    <name evidence="1" type="ORF">CPB84DRAFT_1827245</name>
</gene>
<dbReference type="AlphaFoldDB" id="A0A9P5NEG4"/>
<sequence>MLTHLPAPLPLQQSLATPVLTNGPASPATTSEIEETISISTAFHPGSIPIPDTILSSSDGVMFYVYAKTILDQCSTSFEPQLCARLSDARFRNQIVQLDALSAELNIILHAFSSSPVFNAVAASAHLLSYDLSLITDAMAERIGAVYLKKLLLLHVGRFSALKLILLQPPLPHPLIKECGFEDQKKLTRAWALASAYLAWDARPDLSTHSMRTALNPLMEHLTCELCIQSLKDRIKAVVVQWASVKKATASVDMEKQIKSCLNSWSIVLAYYLLLYIPLSAEGVVARGPA</sequence>
<comment type="caution">
    <text evidence="1">The sequence shown here is derived from an EMBL/GenBank/DDBJ whole genome shotgun (WGS) entry which is preliminary data.</text>
</comment>
<proteinExistence type="predicted"/>
<dbReference type="Proteomes" id="UP000724874">
    <property type="component" value="Unassembled WGS sequence"/>
</dbReference>
<evidence type="ECO:0000313" key="1">
    <source>
        <dbReference type="EMBL" id="KAF8885571.1"/>
    </source>
</evidence>
<protein>
    <submittedName>
        <fullName evidence="1">Uncharacterized protein</fullName>
    </submittedName>
</protein>
<evidence type="ECO:0000313" key="2">
    <source>
        <dbReference type="Proteomes" id="UP000724874"/>
    </source>
</evidence>
<keyword evidence="2" id="KW-1185">Reference proteome</keyword>
<name>A0A9P5NEG4_GYMJU</name>
<accession>A0A9P5NEG4</accession>